<dbReference type="HOGENOM" id="CLU_020021_0_0_1"/>
<keyword evidence="3" id="KW-0963">Cytoplasm</keyword>
<feature type="compositionally biased region" description="Acidic residues" evidence="5">
    <location>
        <begin position="282"/>
        <end position="313"/>
    </location>
</feature>
<evidence type="ECO:0000313" key="7">
    <source>
        <dbReference type="Proteomes" id="UP000031575"/>
    </source>
</evidence>
<accession>A0A0C2JBI9</accession>
<evidence type="ECO:0000256" key="2">
    <source>
        <dbReference type="ARBA" id="ARBA00004496"/>
    </source>
</evidence>
<evidence type="ECO:0000256" key="1">
    <source>
        <dbReference type="ARBA" id="ARBA00004123"/>
    </source>
</evidence>
<feature type="compositionally biased region" description="Basic and acidic residues" evidence="5">
    <location>
        <begin position="314"/>
        <end position="323"/>
    </location>
</feature>
<feature type="compositionally biased region" description="Basic and acidic residues" evidence="5">
    <location>
        <begin position="461"/>
        <end position="473"/>
    </location>
</feature>
<keyword evidence="4" id="KW-0539">Nucleus</keyword>
<dbReference type="AlphaFoldDB" id="A0A0C2JBI9"/>
<feature type="region of interest" description="Disordered" evidence="5">
    <location>
        <begin position="672"/>
        <end position="732"/>
    </location>
</feature>
<dbReference type="InterPro" id="IPR000048">
    <property type="entry name" value="IQ_motif_EF-hand-BS"/>
</dbReference>
<dbReference type="PANTHER" id="PTHR31250">
    <property type="entry name" value="IQ DOMAIN-CONTAINING PROTEIN IQM3"/>
    <property type="match status" value="1"/>
</dbReference>
<evidence type="ECO:0000256" key="4">
    <source>
        <dbReference type="ARBA" id="ARBA00023242"/>
    </source>
</evidence>
<evidence type="ECO:0000256" key="5">
    <source>
        <dbReference type="SAM" id="MobiDB-lite"/>
    </source>
</evidence>
<dbReference type="GO" id="GO:0005634">
    <property type="term" value="C:nucleus"/>
    <property type="evidence" value="ECO:0007669"/>
    <property type="project" value="UniProtKB-SubCell"/>
</dbReference>
<gene>
    <name evidence="6" type="ORF">SPBR_05682</name>
</gene>
<dbReference type="CDD" id="cd23767">
    <property type="entry name" value="IQCD"/>
    <property type="match status" value="1"/>
</dbReference>
<feature type="compositionally biased region" description="Low complexity" evidence="5">
    <location>
        <begin position="1"/>
        <end position="17"/>
    </location>
</feature>
<feature type="compositionally biased region" description="Polar residues" evidence="5">
    <location>
        <begin position="138"/>
        <end position="147"/>
    </location>
</feature>
<comment type="subcellular location">
    <subcellularLocation>
        <location evidence="2">Cytoplasm</location>
    </subcellularLocation>
    <subcellularLocation>
        <location evidence="1">Nucleus</location>
    </subcellularLocation>
</comment>
<feature type="region of interest" description="Disordered" evidence="5">
    <location>
        <begin position="279"/>
        <end position="328"/>
    </location>
</feature>
<organism evidence="6 7">
    <name type="scientific">Sporothrix brasiliensis 5110</name>
    <dbReference type="NCBI Taxonomy" id="1398154"/>
    <lineage>
        <taxon>Eukaryota</taxon>
        <taxon>Fungi</taxon>
        <taxon>Dikarya</taxon>
        <taxon>Ascomycota</taxon>
        <taxon>Pezizomycotina</taxon>
        <taxon>Sordariomycetes</taxon>
        <taxon>Sordariomycetidae</taxon>
        <taxon>Ophiostomatales</taxon>
        <taxon>Ophiostomataceae</taxon>
        <taxon>Sporothrix</taxon>
    </lineage>
</organism>
<proteinExistence type="predicted"/>
<dbReference type="SMART" id="SM00015">
    <property type="entry name" value="IQ"/>
    <property type="match status" value="1"/>
</dbReference>
<feature type="region of interest" description="Disordered" evidence="5">
    <location>
        <begin position="1"/>
        <end position="71"/>
    </location>
</feature>
<dbReference type="Pfam" id="PF00612">
    <property type="entry name" value="IQ"/>
    <property type="match status" value="1"/>
</dbReference>
<keyword evidence="7" id="KW-1185">Reference proteome</keyword>
<feature type="compositionally biased region" description="Basic and acidic residues" evidence="5">
    <location>
        <begin position="674"/>
        <end position="702"/>
    </location>
</feature>
<comment type="caution">
    <text evidence="6">The sequence shown here is derived from an EMBL/GenBank/DDBJ whole genome shotgun (WGS) entry which is preliminary data.</text>
</comment>
<dbReference type="PANTHER" id="PTHR31250:SF27">
    <property type="entry name" value="IQ DOMAIN-CONTAINING PROTEIN IQM5"/>
    <property type="match status" value="1"/>
</dbReference>
<feature type="region of interest" description="Disordered" evidence="5">
    <location>
        <begin position="446"/>
        <end position="540"/>
    </location>
</feature>
<feature type="region of interest" description="Disordered" evidence="5">
    <location>
        <begin position="135"/>
        <end position="172"/>
    </location>
</feature>
<dbReference type="InterPro" id="IPR044159">
    <property type="entry name" value="IQM"/>
</dbReference>
<reference evidence="6 7" key="1">
    <citation type="journal article" date="2014" name="BMC Genomics">
        <title>Comparative genomics of the major fungal agents of human and animal Sporotrichosis: Sporothrix schenckii and Sporothrix brasiliensis.</title>
        <authorList>
            <person name="Teixeira M.M."/>
            <person name="de Almeida L.G."/>
            <person name="Kubitschek-Barreira P."/>
            <person name="Alves F.L."/>
            <person name="Kioshima E.S."/>
            <person name="Abadio A.K."/>
            <person name="Fernandes L."/>
            <person name="Derengowski L.S."/>
            <person name="Ferreira K.S."/>
            <person name="Souza R.C."/>
            <person name="Ruiz J.C."/>
            <person name="de Andrade N.C."/>
            <person name="Paes H.C."/>
            <person name="Nicola A.M."/>
            <person name="Albuquerque P."/>
            <person name="Gerber A.L."/>
            <person name="Martins V.P."/>
            <person name="Peconick L.D."/>
            <person name="Neto A.V."/>
            <person name="Chaucanez C.B."/>
            <person name="Silva P.A."/>
            <person name="Cunha O.L."/>
            <person name="de Oliveira F.F."/>
            <person name="dos Santos T.C."/>
            <person name="Barros A.L."/>
            <person name="Soares M.A."/>
            <person name="de Oliveira L.M."/>
            <person name="Marini M.M."/>
            <person name="Villalobos-Duno H."/>
            <person name="Cunha M.M."/>
            <person name="de Hoog S."/>
            <person name="da Silveira J.F."/>
            <person name="Henrissat B."/>
            <person name="Nino-Vega G.A."/>
            <person name="Cisalpino P.S."/>
            <person name="Mora-Montes H.M."/>
            <person name="Almeida S.R."/>
            <person name="Stajich J.E."/>
            <person name="Lopes-Bezerra L.M."/>
            <person name="Vasconcelos A.T."/>
            <person name="Felipe M.S."/>
        </authorList>
    </citation>
    <scope>NUCLEOTIDE SEQUENCE [LARGE SCALE GENOMIC DNA]</scope>
    <source>
        <strain evidence="6 7">5110</strain>
    </source>
</reference>
<dbReference type="VEuPathDB" id="FungiDB:SPBR_05682"/>
<evidence type="ECO:0000256" key="3">
    <source>
        <dbReference type="ARBA" id="ARBA00022490"/>
    </source>
</evidence>
<feature type="compositionally biased region" description="Acidic residues" evidence="5">
    <location>
        <begin position="483"/>
        <end position="493"/>
    </location>
</feature>
<sequence>MSNPAAGAPPTAPAQQAMSLDIPPTSMSTITTSTSTCTTTTTTTSFTSTSTSASACHRPTASQTSVDSNDRASLQSQATHQEYLDSLVVPSKGELERIAEIQKHRETEHRRRSREQRLSQQQSLVACDRAAAAAAISPVSSNQPTSSHAKKEEKGKKDKEKKGNNAKQDGKQDHVGFFRGLDVFVAQSRAAVVIQRHYRGYRARREMKGFNINANTRWVHAIREARYRELTRPRARAELGLSAEQATAPVRQLFDGTEASSTRAMRNWKKATGILKYANGDVDSDDEAGDGDNGDNDDDDDDDSDYDSACDSDAESRENERQRTGAARVRRRKDALMMGLQYFLEMIDPKHRYGANLRVYHEEWKRSDTNENFFYWLDYGEGRLVDATACPRARLDREQVRYLSREERQYYQVKIDKEGRLCWTKNGARIDTTAKWKDSIHGIVPVDDPTPAFKPVLGDAHGQHEHHEHGDPHPRHRRFDSGSEPDYDSDSDSDSSVSESELEAARAAKYNIPDNDEAVGARPSSSGSGKSGGRAVAKKSHHFSPATVVDALLRKSVQKNTWIFVADTSFRLYVGLKDSGTFQHSSFLRGARISAAGLIKIRNGRLVALSPLSGHYRPPVSNFRSFMSALREEGADMRHVAVSKAYVVLVGLEAYMRTRQRGKKLLRKLHPHAHNHDHGHDHDGGREHDQGKKPEQAEDEKTATSTTGRLLQKLHIRSASHDDDGHVGAQGE</sequence>
<name>A0A0C2JBI9_9PEZI</name>
<dbReference type="RefSeq" id="XP_040622242.1">
    <property type="nucleotide sequence ID" value="XM_040763945.1"/>
</dbReference>
<dbReference type="GO" id="GO:0005737">
    <property type="term" value="C:cytoplasm"/>
    <property type="evidence" value="ECO:0007669"/>
    <property type="project" value="UniProtKB-SubCell"/>
</dbReference>
<dbReference type="Gene3D" id="1.20.5.190">
    <property type="match status" value="1"/>
</dbReference>
<protein>
    <submittedName>
        <fullName evidence="6">Iq calmodulin-binding protein motif protein</fullName>
    </submittedName>
</protein>
<dbReference type="EMBL" id="AWTV01000004">
    <property type="protein sequence ID" value="KIH94232.1"/>
    <property type="molecule type" value="Genomic_DNA"/>
</dbReference>
<feature type="region of interest" description="Disordered" evidence="5">
    <location>
        <begin position="102"/>
        <end position="123"/>
    </location>
</feature>
<dbReference type="Proteomes" id="UP000031575">
    <property type="component" value="Unassembled WGS sequence"/>
</dbReference>
<dbReference type="OrthoDB" id="7344096at2759"/>
<dbReference type="GeneID" id="63678866"/>
<feature type="compositionally biased region" description="Polar residues" evidence="5">
    <location>
        <begin position="60"/>
        <end position="71"/>
    </location>
</feature>
<dbReference type="PROSITE" id="PS50096">
    <property type="entry name" value="IQ"/>
    <property type="match status" value="1"/>
</dbReference>
<feature type="compositionally biased region" description="Low complexity" evidence="5">
    <location>
        <begin position="25"/>
        <end position="54"/>
    </location>
</feature>
<evidence type="ECO:0000313" key="6">
    <source>
        <dbReference type="EMBL" id="KIH94232.1"/>
    </source>
</evidence>
<feature type="compositionally biased region" description="Basic and acidic residues" evidence="5">
    <location>
        <begin position="149"/>
        <end position="172"/>
    </location>
</feature>